<evidence type="ECO:0000313" key="2">
    <source>
        <dbReference type="Proteomes" id="UP000626109"/>
    </source>
</evidence>
<sequence>MAARESACGQRVVTRREMPWLGASPRRQVVLLAAVLVSAAAAAEEDAEEGNGLCWYNTDKTFRRCCEEGDVAGDCWTGLGFTPELCCRPPSVELLQCYQDMEARTERKYKDLQELEAIAVEEHAAEYADLIAGHAAGYGALLAQPMALWSYACSSTNNPLLWSEGCNCCDPKVSNCPQEVDPSDAVQIRPEYMKCCHPVLTRKTLSPPDETLEASIQEQVARWIPSRKWIRAHGHKMQWDLGPGQISRGCVVSIRDGTAASNCSEACVGFDCSYLWAFKLTLEIINGINPLPDMDLVLNLSDETLDEYGEVPVFTRVGTRWTSTIGLPAEWQMHPGQCLKTIKVGMIATSQVSWEDRAPELIWRGTHSNLWSGANCSIALAAEDPSHMERCMRSPT</sequence>
<proteinExistence type="predicted"/>
<reference evidence="1" key="1">
    <citation type="submission" date="2021-02" db="EMBL/GenBank/DDBJ databases">
        <authorList>
            <person name="Dougan E. K."/>
            <person name="Rhodes N."/>
            <person name="Thang M."/>
            <person name="Chan C."/>
        </authorList>
    </citation>
    <scope>NUCLEOTIDE SEQUENCE</scope>
</reference>
<dbReference type="Proteomes" id="UP000626109">
    <property type="component" value="Unassembled WGS sequence"/>
</dbReference>
<evidence type="ECO:0000313" key="1">
    <source>
        <dbReference type="EMBL" id="CAE8683183.1"/>
    </source>
</evidence>
<gene>
    <name evidence="1" type="ORF">PGLA2088_LOCUS23332</name>
</gene>
<dbReference type="EMBL" id="CAJNNW010026170">
    <property type="protein sequence ID" value="CAE8683183.1"/>
    <property type="molecule type" value="Genomic_DNA"/>
</dbReference>
<dbReference type="AlphaFoldDB" id="A0A813JNQ2"/>
<protein>
    <submittedName>
        <fullName evidence="1">Uncharacterized protein</fullName>
    </submittedName>
</protein>
<accession>A0A813JNQ2</accession>
<comment type="caution">
    <text evidence="1">The sequence shown here is derived from an EMBL/GenBank/DDBJ whole genome shotgun (WGS) entry which is preliminary data.</text>
</comment>
<name>A0A813JNQ2_POLGL</name>
<organism evidence="1 2">
    <name type="scientific">Polarella glacialis</name>
    <name type="common">Dinoflagellate</name>
    <dbReference type="NCBI Taxonomy" id="89957"/>
    <lineage>
        <taxon>Eukaryota</taxon>
        <taxon>Sar</taxon>
        <taxon>Alveolata</taxon>
        <taxon>Dinophyceae</taxon>
        <taxon>Suessiales</taxon>
        <taxon>Suessiaceae</taxon>
        <taxon>Polarella</taxon>
    </lineage>
</organism>
<feature type="non-terminal residue" evidence="1">
    <location>
        <position position="396"/>
    </location>
</feature>